<evidence type="ECO:0000256" key="2">
    <source>
        <dbReference type="ARBA" id="ARBA00004496"/>
    </source>
</evidence>
<proteinExistence type="predicted"/>
<dbReference type="GO" id="GO:0005737">
    <property type="term" value="C:cytoplasm"/>
    <property type="evidence" value="ECO:0007669"/>
    <property type="project" value="UniProtKB-SubCell"/>
</dbReference>
<evidence type="ECO:0000256" key="1">
    <source>
        <dbReference type="ARBA" id="ARBA00004236"/>
    </source>
</evidence>
<keyword evidence="5" id="KW-0963">Cytoplasm</keyword>
<dbReference type="GO" id="GO:0005886">
    <property type="term" value="C:plasma membrane"/>
    <property type="evidence" value="ECO:0007669"/>
    <property type="project" value="UniProtKB-SubCell"/>
</dbReference>
<keyword evidence="13" id="KW-1185">Reference proteome</keyword>
<evidence type="ECO:0000313" key="12">
    <source>
        <dbReference type="EMBL" id="CAG5130737.1"/>
    </source>
</evidence>
<evidence type="ECO:0000256" key="7">
    <source>
        <dbReference type="ARBA" id="ARBA00022771"/>
    </source>
</evidence>
<dbReference type="Proteomes" id="UP000678393">
    <property type="component" value="Unassembled WGS sequence"/>
</dbReference>
<dbReference type="GO" id="GO:0008270">
    <property type="term" value="F:zinc ion binding"/>
    <property type="evidence" value="ECO:0007669"/>
    <property type="project" value="UniProtKB-KW"/>
</dbReference>
<keyword evidence="7" id="KW-0479">Metal-binding</keyword>
<evidence type="ECO:0000256" key="6">
    <source>
        <dbReference type="ARBA" id="ARBA00022737"/>
    </source>
</evidence>
<keyword evidence="7" id="KW-0862">Zinc</keyword>
<dbReference type="Pfam" id="PF26085">
    <property type="entry name" value="SH3_20"/>
    <property type="match status" value="1"/>
</dbReference>
<dbReference type="InterPro" id="IPR059031">
    <property type="entry name" value="SH3_20"/>
</dbReference>
<keyword evidence="7" id="KW-0863">Zinc-finger</keyword>
<dbReference type="SUPFAM" id="SSF50044">
    <property type="entry name" value="SH3-domain"/>
    <property type="match status" value="1"/>
</dbReference>
<dbReference type="InterPro" id="IPR039688">
    <property type="entry name" value="STAC1/2/3"/>
</dbReference>
<evidence type="ECO:0000256" key="5">
    <source>
        <dbReference type="ARBA" id="ARBA00022490"/>
    </source>
</evidence>
<dbReference type="PRINTS" id="PR00452">
    <property type="entry name" value="SH3DOMAIN"/>
</dbReference>
<dbReference type="GO" id="GO:1903078">
    <property type="term" value="P:positive regulation of protein localization to plasma membrane"/>
    <property type="evidence" value="ECO:0007669"/>
    <property type="project" value="TreeGrafter"/>
</dbReference>
<evidence type="ECO:0000256" key="9">
    <source>
        <dbReference type="PROSITE-ProRule" id="PRU00192"/>
    </source>
</evidence>
<reference evidence="12" key="1">
    <citation type="submission" date="2021-04" db="EMBL/GenBank/DDBJ databases">
        <authorList>
            <consortium name="Molecular Ecology Group"/>
        </authorList>
    </citation>
    <scope>NUCLEOTIDE SEQUENCE</scope>
</reference>
<evidence type="ECO:0000256" key="3">
    <source>
        <dbReference type="ARBA" id="ARBA00022443"/>
    </source>
</evidence>
<evidence type="ECO:0000313" key="13">
    <source>
        <dbReference type="Proteomes" id="UP000678393"/>
    </source>
</evidence>
<evidence type="ECO:0000259" key="11">
    <source>
        <dbReference type="PROSITE" id="PS50002"/>
    </source>
</evidence>
<sequence>MKSFSLEMPDPPKQLLGIDEVPKKSPSFTSSSFDKSQTSGAGPAAVKKRIAFSSRSPSVETEDSKDRSRTPSPELSPKIKKKEEDVYVSLYHFRAKEKDDMDLRPGSRVTVKTKSKTDWWKGKCNGRSGYFPAKYLLKLEKYQRVYQVNQTLNLTELDGIGLRLHKDQIVVGVGETESNPTTVHVRTANKREALCPVQFLAEV</sequence>
<protein>
    <recommendedName>
        <fullName evidence="11">SH3 domain-containing protein</fullName>
    </recommendedName>
</protein>
<dbReference type="AlphaFoldDB" id="A0A8S3ZMH7"/>
<keyword evidence="8" id="KW-0472">Membrane</keyword>
<dbReference type="EMBL" id="CAJHNH020004223">
    <property type="protein sequence ID" value="CAG5130737.1"/>
    <property type="molecule type" value="Genomic_DNA"/>
</dbReference>
<keyword evidence="3 9" id="KW-0728">SH3 domain</keyword>
<dbReference type="Gene3D" id="2.30.30.40">
    <property type="entry name" value="SH3 Domains"/>
    <property type="match status" value="1"/>
</dbReference>
<dbReference type="PANTHER" id="PTHR15135:SF7">
    <property type="entry name" value="STAC-LIKE, ISOFORM J"/>
    <property type="match status" value="1"/>
</dbReference>
<accession>A0A8S3ZMH7</accession>
<comment type="caution">
    <text evidence="12">The sequence shown here is derived from an EMBL/GenBank/DDBJ whole genome shotgun (WGS) entry which is preliminary data.</text>
</comment>
<dbReference type="PANTHER" id="PTHR15135">
    <property type="entry name" value="STAC"/>
    <property type="match status" value="1"/>
</dbReference>
<keyword evidence="4" id="KW-1003">Cell membrane</keyword>
<dbReference type="InterPro" id="IPR036028">
    <property type="entry name" value="SH3-like_dom_sf"/>
</dbReference>
<keyword evidence="6" id="KW-0677">Repeat</keyword>
<dbReference type="SMART" id="SM00326">
    <property type="entry name" value="SH3"/>
    <property type="match status" value="1"/>
</dbReference>
<feature type="domain" description="SH3" evidence="11">
    <location>
        <begin position="82"/>
        <end position="141"/>
    </location>
</feature>
<name>A0A8S3ZMH7_9EUPU</name>
<dbReference type="PROSITE" id="PS50002">
    <property type="entry name" value="SH3"/>
    <property type="match status" value="1"/>
</dbReference>
<dbReference type="InterPro" id="IPR001452">
    <property type="entry name" value="SH3_domain"/>
</dbReference>
<feature type="region of interest" description="Disordered" evidence="10">
    <location>
        <begin position="1"/>
        <end position="79"/>
    </location>
</feature>
<gene>
    <name evidence="12" type="ORF">CUNI_LOCUS16295</name>
</gene>
<evidence type="ECO:0000256" key="10">
    <source>
        <dbReference type="SAM" id="MobiDB-lite"/>
    </source>
</evidence>
<dbReference type="Pfam" id="PF00018">
    <property type="entry name" value="SH3_1"/>
    <property type="match status" value="1"/>
</dbReference>
<evidence type="ECO:0000256" key="8">
    <source>
        <dbReference type="ARBA" id="ARBA00023136"/>
    </source>
</evidence>
<feature type="compositionally biased region" description="Low complexity" evidence="10">
    <location>
        <begin position="24"/>
        <end position="39"/>
    </location>
</feature>
<organism evidence="12 13">
    <name type="scientific">Candidula unifasciata</name>
    <dbReference type="NCBI Taxonomy" id="100452"/>
    <lineage>
        <taxon>Eukaryota</taxon>
        <taxon>Metazoa</taxon>
        <taxon>Spiralia</taxon>
        <taxon>Lophotrochozoa</taxon>
        <taxon>Mollusca</taxon>
        <taxon>Gastropoda</taxon>
        <taxon>Heterobranchia</taxon>
        <taxon>Euthyneura</taxon>
        <taxon>Panpulmonata</taxon>
        <taxon>Eupulmonata</taxon>
        <taxon>Stylommatophora</taxon>
        <taxon>Helicina</taxon>
        <taxon>Helicoidea</taxon>
        <taxon>Geomitridae</taxon>
        <taxon>Candidula</taxon>
    </lineage>
</organism>
<dbReference type="GO" id="GO:0003009">
    <property type="term" value="P:skeletal muscle contraction"/>
    <property type="evidence" value="ECO:0007669"/>
    <property type="project" value="TreeGrafter"/>
</dbReference>
<dbReference type="OrthoDB" id="6250593at2759"/>
<evidence type="ECO:0000256" key="4">
    <source>
        <dbReference type="ARBA" id="ARBA00022475"/>
    </source>
</evidence>
<comment type="subcellular location">
    <subcellularLocation>
        <location evidence="1">Cell membrane</location>
    </subcellularLocation>
    <subcellularLocation>
        <location evidence="2">Cytoplasm</location>
    </subcellularLocation>
</comment>